<protein>
    <submittedName>
        <fullName evidence="2">Uncharacterized protein</fullName>
    </submittedName>
</protein>
<dbReference type="OrthoDB" id="5990207at2759"/>
<evidence type="ECO:0000313" key="3">
    <source>
        <dbReference type="Proteomes" id="UP001152795"/>
    </source>
</evidence>
<feature type="compositionally biased region" description="Basic residues" evidence="1">
    <location>
        <begin position="189"/>
        <end position="199"/>
    </location>
</feature>
<evidence type="ECO:0000313" key="2">
    <source>
        <dbReference type="EMBL" id="CAB4034732.1"/>
    </source>
</evidence>
<comment type="caution">
    <text evidence="2">The sequence shown here is derived from an EMBL/GenBank/DDBJ whole genome shotgun (WGS) entry which is preliminary data.</text>
</comment>
<accession>A0A6S7LAI0</accession>
<dbReference type="Proteomes" id="UP001152795">
    <property type="component" value="Unassembled WGS sequence"/>
</dbReference>
<name>A0A6S7LAI0_PARCT</name>
<keyword evidence="3" id="KW-1185">Reference proteome</keyword>
<feature type="region of interest" description="Disordered" evidence="1">
    <location>
        <begin position="160"/>
        <end position="199"/>
    </location>
</feature>
<evidence type="ECO:0000256" key="1">
    <source>
        <dbReference type="SAM" id="MobiDB-lite"/>
    </source>
</evidence>
<sequence>MDEGDTVHMIFKVVQQDNRTKYDTYKRENIPIFDSVTDLRAFLLENFTEELSKPIDTNSFRLGYIDGWIVLWAEPITKKKGKGSTSRVTKRTCSRAFPDHCSDQDTPAPEFATHLQRLTEKHADEDIPQFKLRVWARMLVNGTHTSVDMPPKIPFFTSFKENHTPPPKATETHSVPTSGSLEGVEHSNQHGKKGVRMVN</sequence>
<proteinExistence type="predicted"/>
<reference evidence="2" key="1">
    <citation type="submission" date="2020-04" db="EMBL/GenBank/DDBJ databases">
        <authorList>
            <person name="Alioto T."/>
            <person name="Alioto T."/>
            <person name="Gomez Garrido J."/>
        </authorList>
    </citation>
    <scope>NUCLEOTIDE SEQUENCE</scope>
    <source>
        <strain evidence="2">A484AB</strain>
    </source>
</reference>
<dbReference type="AlphaFoldDB" id="A0A6S7LAI0"/>
<organism evidence="2 3">
    <name type="scientific">Paramuricea clavata</name>
    <name type="common">Red gorgonian</name>
    <name type="synonym">Violescent sea-whip</name>
    <dbReference type="NCBI Taxonomy" id="317549"/>
    <lineage>
        <taxon>Eukaryota</taxon>
        <taxon>Metazoa</taxon>
        <taxon>Cnidaria</taxon>
        <taxon>Anthozoa</taxon>
        <taxon>Octocorallia</taxon>
        <taxon>Malacalcyonacea</taxon>
        <taxon>Plexauridae</taxon>
        <taxon>Paramuricea</taxon>
    </lineage>
</organism>
<dbReference type="EMBL" id="CACRXK020020371">
    <property type="protein sequence ID" value="CAB4034732.1"/>
    <property type="molecule type" value="Genomic_DNA"/>
</dbReference>
<gene>
    <name evidence="2" type="ORF">PACLA_8A035774</name>
</gene>